<accession>A0A918NIJ1</accession>
<keyword evidence="1" id="KW-1133">Transmembrane helix</keyword>
<dbReference type="InterPro" id="IPR019617">
    <property type="entry name" value="DUF2489"/>
</dbReference>
<comment type="caution">
    <text evidence="3">The sequence shown here is derived from an EMBL/GenBank/DDBJ whole genome shotgun (WGS) entry which is preliminary data.</text>
</comment>
<feature type="domain" description="DUF2489" evidence="2">
    <location>
        <begin position="17"/>
        <end position="150"/>
    </location>
</feature>
<dbReference type="Pfam" id="PF10675">
    <property type="entry name" value="DUF2489"/>
    <property type="match status" value="1"/>
</dbReference>
<name>A0A918NIJ1_9GAMM</name>
<dbReference type="AlphaFoldDB" id="A0A918NIJ1"/>
<keyword evidence="4" id="KW-1185">Reference proteome</keyword>
<keyword evidence="1" id="KW-0812">Transmembrane</keyword>
<protein>
    <recommendedName>
        <fullName evidence="2">DUF2489 domain-containing protein</fullName>
    </recommendedName>
</protein>
<reference evidence="3" key="1">
    <citation type="journal article" date="2014" name="Int. J. Syst. Evol. Microbiol.">
        <title>Complete genome sequence of Corynebacterium casei LMG S-19264T (=DSM 44701T), isolated from a smear-ripened cheese.</title>
        <authorList>
            <consortium name="US DOE Joint Genome Institute (JGI-PGF)"/>
            <person name="Walter F."/>
            <person name="Albersmeier A."/>
            <person name="Kalinowski J."/>
            <person name="Ruckert C."/>
        </authorList>
    </citation>
    <scope>NUCLEOTIDE SEQUENCE</scope>
    <source>
        <strain evidence="3">KCTC 22169</strain>
    </source>
</reference>
<evidence type="ECO:0000313" key="4">
    <source>
        <dbReference type="Proteomes" id="UP000626148"/>
    </source>
</evidence>
<sequence>MNTAVLISLTVVAVVVIGILATIAWRLQTKVWAQEKANRERQAELDRKTAERTTYVLDSLRIISANVIEEDLNLSEATIRCKVLIDYLELSEQERKPYSVLDTVFDKVQHFDTHDARKALSKTERREQDKAREAIEVEYENELKQAFSRLRTIGLN</sequence>
<reference evidence="3" key="2">
    <citation type="submission" date="2020-09" db="EMBL/GenBank/DDBJ databases">
        <authorList>
            <person name="Sun Q."/>
            <person name="Kim S."/>
        </authorList>
    </citation>
    <scope>NUCLEOTIDE SEQUENCE</scope>
    <source>
        <strain evidence="3">KCTC 22169</strain>
    </source>
</reference>
<gene>
    <name evidence="3" type="ORF">GCM10007392_48530</name>
</gene>
<dbReference type="RefSeq" id="WP_189613733.1">
    <property type="nucleotide sequence ID" value="NZ_BMXR01000022.1"/>
</dbReference>
<dbReference type="EMBL" id="BMXR01000022">
    <property type="protein sequence ID" value="GGX75723.1"/>
    <property type="molecule type" value="Genomic_DNA"/>
</dbReference>
<evidence type="ECO:0000256" key="1">
    <source>
        <dbReference type="SAM" id="Phobius"/>
    </source>
</evidence>
<evidence type="ECO:0000313" key="3">
    <source>
        <dbReference type="EMBL" id="GGX75723.1"/>
    </source>
</evidence>
<proteinExistence type="predicted"/>
<evidence type="ECO:0000259" key="2">
    <source>
        <dbReference type="Pfam" id="PF10675"/>
    </source>
</evidence>
<keyword evidence="1" id="KW-0472">Membrane</keyword>
<feature type="transmembrane region" description="Helical" evidence="1">
    <location>
        <begin position="6"/>
        <end position="27"/>
    </location>
</feature>
<dbReference type="Proteomes" id="UP000626148">
    <property type="component" value="Unassembled WGS sequence"/>
</dbReference>
<organism evidence="3 4">
    <name type="scientific">Saccharospirillum salsuginis</name>
    <dbReference type="NCBI Taxonomy" id="418750"/>
    <lineage>
        <taxon>Bacteria</taxon>
        <taxon>Pseudomonadati</taxon>
        <taxon>Pseudomonadota</taxon>
        <taxon>Gammaproteobacteria</taxon>
        <taxon>Oceanospirillales</taxon>
        <taxon>Saccharospirillaceae</taxon>
        <taxon>Saccharospirillum</taxon>
    </lineage>
</organism>